<evidence type="ECO:0000256" key="3">
    <source>
        <dbReference type="ARBA" id="ARBA00022827"/>
    </source>
</evidence>
<protein>
    <submittedName>
        <fullName evidence="5">NAD(P)-binding protein</fullName>
    </submittedName>
</protein>
<comment type="caution">
    <text evidence="5">The sequence shown here is derived from an EMBL/GenBank/DDBJ whole genome shotgun (WGS) entry which is preliminary data.</text>
</comment>
<name>A0ABT8A442_9PROT</name>
<dbReference type="PANTHER" id="PTHR46056:SF12">
    <property type="entry name" value="LONG-CHAIN-ALCOHOL OXIDASE"/>
    <property type="match status" value="1"/>
</dbReference>
<dbReference type="InterPro" id="IPR036188">
    <property type="entry name" value="FAD/NAD-bd_sf"/>
</dbReference>
<dbReference type="EMBL" id="JAUFPN010000086">
    <property type="protein sequence ID" value="MDN3564401.1"/>
    <property type="molecule type" value="Genomic_DNA"/>
</dbReference>
<keyword evidence="3" id="KW-0274">FAD</keyword>
<keyword evidence="6" id="KW-1185">Reference proteome</keyword>
<keyword evidence="2" id="KW-0285">Flavoprotein</keyword>
<keyword evidence="4" id="KW-0560">Oxidoreductase</keyword>
<dbReference type="PANTHER" id="PTHR46056">
    <property type="entry name" value="LONG-CHAIN-ALCOHOL OXIDASE"/>
    <property type="match status" value="1"/>
</dbReference>
<dbReference type="SUPFAM" id="SSF51905">
    <property type="entry name" value="FAD/NAD(P)-binding domain"/>
    <property type="match status" value="1"/>
</dbReference>
<evidence type="ECO:0000313" key="5">
    <source>
        <dbReference type="EMBL" id="MDN3564401.1"/>
    </source>
</evidence>
<organism evidence="5 6">
    <name type="scientific">Paeniroseomonas aquatica</name>
    <dbReference type="NCBI Taxonomy" id="373043"/>
    <lineage>
        <taxon>Bacteria</taxon>
        <taxon>Pseudomonadati</taxon>
        <taxon>Pseudomonadota</taxon>
        <taxon>Alphaproteobacteria</taxon>
        <taxon>Acetobacterales</taxon>
        <taxon>Acetobacteraceae</taxon>
        <taxon>Paeniroseomonas</taxon>
    </lineage>
</organism>
<evidence type="ECO:0000256" key="2">
    <source>
        <dbReference type="ARBA" id="ARBA00022630"/>
    </source>
</evidence>
<evidence type="ECO:0000256" key="4">
    <source>
        <dbReference type="ARBA" id="ARBA00023002"/>
    </source>
</evidence>
<comment type="similarity">
    <text evidence="1">Belongs to the GMC oxidoreductase family.</text>
</comment>
<accession>A0ABT8A442</accession>
<reference evidence="6" key="1">
    <citation type="journal article" date="2019" name="Int. J. Syst. Evol. Microbiol.">
        <title>The Global Catalogue of Microorganisms (GCM) 10K type strain sequencing project: providing services to taxonomists for standard genome sequencing and annotation.</title>
        <authorList>
            <consortium name="The Broad Institute Genomics Platform"/>
            <consortium name="The Broad Institute Genome Sequencing Center for Infectious Disease"/>
            <person name="Wu L."/>
            <person name="Ma J."/>
        </authorList>
    </citation>
    <scope>NUCLEOTIDE SEQUENCE [LARGE SCALE GENOMIC DNA]</scope>
    <source>
        <strain evidence="6">CECT 7131</strain>
    </source>
</reference>
<dbReference type="Proteomes" id="UP001529369">
    <property type="component" value="Unassembled WGS sequence"/>
</dbReference>
<dbReference type="Pfam" id="PF13450">
    <property type="entry name" value="NAD_binding_8"/>
    <property type="match status" value="1"/>
</dbReference>
<evidence type="ECO:0000313" key="6">
    <source>
        <dbReference type="Proteomes" id="UP001529369"/>
    </source>
</evidence>
<dbReference type="Gene3D" id="3.50.50.60">
    <property type="entry name" value="FAD/NAD(P)-binding domain"/>
    <property type="match status" value="1"/>
</dbReference>
<gene>
    <name evidence="5" type="ORF">QWZ14_08475</name>
</gene>
<proteinExistence type="inferred from homology"/>
<feature type="non-terminal residue" evidence="5">
    <location>
        <position position="84"/>
    </location>
</feature>
<dbReference type="RefSeq" id="WP_290316200.1">
    <property type="nucleotide sequence ID" value="NZ_JAUFPN010000086.1"/>
</dbReference>
<evidence type="ECO:0000256" key="1">
    <source>
        <dbReference type="ARBA" id="ARBA00010790"/>
    </source>
</evidence>
<sequence>MIQEHYDVVIVGSGPGGATMAWKLAQTGKRILLIERGGYLKRERENWDTRAVFAEGRYQVDETWTSASGATFRPGLHYYVGGNS</sequence>